<reference evidence="1" key="1">
    <citation type="submission" date="2020-08" db="EMBL/GenBank/DDBJ databases">
        <title>Multicomponent nature underlies the extraordinary mechanical properties of spider dragline silk.</title>
        <authorList>
            <person name="Kono N."/>
            <person name="Nakamura H."/>
            <person name="Mori M."/>
            <person name="Yoshida Y."/>
            <person name="Ohtoshi R."/>
            <person name="Malay A.D."/>
            <person name="Moran D.A.P."/>
            <person name="Tomita M."/>
            <person name="Numata K."/>
            <person name="Arakawa K."/>
        </authorList>
    </citation>
    <scope>NUCLEOTIDE SEQUENCE</scope>
</reference>
<dbReference type="EMBL" id="BMAU01021002">
    <property type="protein sequence ID" value="GFX86025.1"/>
    <property type="molecule type" value="Genomic_DNA"/>
</dbReference>
<organism evidence="1">
    <name type="scientific">Trichonephila clavipes</name>
    <name type="common">Golden silk orbweaver</name>
    <name type="synonym">Nephila clavipes</name>
    <dbReference type="NCBI Taxonomy" id="2585209"/>
    <lineage>
        <taxon>Eukaryota</taxon>
        <taxon>Metazoa</taxon>
        <taxon>Ecdysozoa</taxon>
        <taxon>Arthropoda</taxon>
        <taxon>Chelicerata</taxon>
        <taxon>Arachnida</taxon>
        <taxon>Araneae</taxon>
        <taxon>Araneomorphae</taxon>
        <taxon>Entelegynae</taxon>
        <taxon>Araneoidea</taxon>
        <taxon>Nephilidae</taxon>
        <taxon>Trichonephila</taxon>
    </lineage>
</organism>
<sequence>MNYFPNNTPDHFQTKLAYPITLNGEWECCLSEVTIPGKYFTIHPDYNDSYSIETIENVESTSLTPEFVIPLYNEDYQEFTEDEKANKFLRLLKLNPNKDYVVPGYPAGASITRNYSAPNANFFKNQEIRVALKSPLTKKIYEISLKDLNSSDIFDQITEKIIYETGDVSAVLKKQRNKVIVTLNSNIELRMNRNSCPLLMDALNIKTESHNIHHAIFPIRFDFSEITRKLDGEKFHLIEYENFPLIQEARKIYKLKIRSGMYQHADALFKEFKYIVLRELVDSKVEMSVPLHTKVTFGEKLSNMLGFRMNTFTEGNYTSDYILELRAGITEVYVYCDIIAPSLVGDVSASILKIIPIANEYKEQIAKQFTVPLYFPIRKNYFDTIEIELVTSSGTPIKFISGKTNLVLSFRRKTA</sequence>
<name>A0A8X6R905_TRICX</name>
<accession>A0A8X6R905</accession>
<dbReference type="AlphaFoldDB" id="A0A8X6R905"/>
<evidence type="ECO:0000313" key="1">
    <source>
        <dbReference type="EMBL" id="GFX86025.1"/>
    </source>
</evidence>
<comment type="caution">
    <text evidence="1">The sequence shown here is derived from an EMBL/GenBank/DDBJ whole genome shotgun (WGS) entry which is preliminary data.</text>
</comment>
<proteinExistence type="predicted"/>
<protein>
    <submittedName>
        <fullName evidence="1">Uncharacterized protein</fullName>
    </submittedName>
</protein>
<gene>
    <name evidence="1" type="primary">AVEN_156722_1</name>
    <name evidence="1" type="ORF">TNCV_2403211</name>
</gene>